<feature type="compositionally biased region" description="Acidic residues" evidence="1">
    <location>
        <begin position="163"/>
        <end position="172"/>
    </location>
</feature>
<evidence type="ECO:0000313" key="3">
    <source>
        <dbReference type="EMBL" id="TVY87141.1"/>
    </source>
</evidence>
<dbReference type="EMBL" id="QGML01002715">
    <property type="protein sequence ID" value="TVY87141.1"/>
    <property type="molecule type" value="Genomic_DNA"/>
</dbReference>
<proteinExistence type="predicted"/>
<dbReference type="InterPro" id="IPR046539">
    <property type="entry name" value="DUF6604"/>
</dbReference>
<dbReference type="PANTHER" id="PTHR38795:SF1">
    <property type="entry name" value="DUF6604 DOMAIN-CONTAINING PROTEIN"/>
    <property type="match status" value="1"/>
</dbReference>
<feature type="region of interest" description="Disordered" evidence="1">
    <location>
        <begin position="158"/>
        <end position="210"/>
    </location>
</feature>
<accession>A0A559M2E7</accession>
<gene>
    <name evidence="3" type="ORF">LAWI1_G008481</name>
</gene>
<dbReference type="PIRSF" id="PIRSF028035">
    <property type="entry name" value="UCP028035"/>
    <property type="match status" value="1"/>
</dbReference>
<dbReference type="PANTHER" id="PTHR38795">
    <property type="entry name" value="DUF6604 DOMAIN-CONTAINING PROTEIN"/>
    <property type="match status" value="1"/>
</dbReference>
<dbReference type="AlphaFoldDB" id="A0A559M2E7"/>
<name>A0A559M2E7_9HELO</name>
<comment type="caution">
    <text evidence="3">The sequence shown here is derived from an EMBL/GenBank/DDBJ whole genome shotgun (WGS) entry which is preliminary data.</text>
</comment>
<reference evidence="3 4" key="1">
    <citation type="submission" date="2018-05" db="EMBL/GenBank/DDBJ databases">
        <title>Genome sequencing and assembly of the regulated plant pathogen Lachnellula willkommii and related sister species for the development of diagnostic species identification markers.</title>
        <authorList>
            <person name="Giroux E."/>
            <person name="Bilodeau G."/>
        </authorList>
    </citation>
    <scope>NUCLEOTIDE SEQUENCE [LARGE SCALE GENOMIC DNA]</scope>
    <source>
        <strain evidence="3 4">CBS 172.35</strain>
    </source>
</reference>
<protein>
    <recommendedName>
        <fullName evidence="2">DUF6604 domain-containing protein</fullName>
    </recommendedName>
</protein>
<feature type="domain" description="DUF6604" evidence="2">
    <location>
        <begin position="9"/>
        <end position="287"/>
    </location>
</feature>
<dbReference type="Pfam" id="PF20253">
    <property type="entry name" value="DUF6604"/>
    <property type="match status" value="1"/>
</dbReference>
<dbReference type="InterPro" id="IPR016864">
    <property type="entry name" value="UCP028035"/>
</dbReference>
<organism evidence="3 4">
    <name type="scientific">Lachnellula willkommii</name>
    <dbReference type="NCBI Taxonomy" id="215461"/>
    <lineage>
        <taxon>Eukaryota</taxon>
        <taxon>Fungi</taxon>
        <taxon>Dikarya</taxon>
        <taxon>Ascomycota</taxon>
        <taxon>Pezizomycotina</taxon>
        <taxon>Leotiomycetes</taxon>
        <taxon>Helotiales</taxon>
        <taxon>Lachnaceae</taxon>
        <taxon>Lachnellula</taxon>
    </lineage>
</organism>
<dbReference type="Proteomes" id="UP000315522">
    <property type="component" value="Unassembled WGS sequence"/>
</dbReference>
<evidence type="ECO:0000313" key="4">
    <source>
        <dbReference type="Proteomes" id="UP000315522"/>
    </source>
</evidence>
<sequence length="960" mass="108662">MADQNSYLRYKRDTRHLLYWMIHASNSILKSTGSNTASIATNTTGQITVSSLVPMSKLIAEHVKPIPPTIYRIFQAVIDARTATHAVFQQLVSKNPDPEIEKSNISHKHFIDGLTEAFAALGGKTWASEQKSGNATADEEDINTVIFTNTFSALNLGDSSNVGEEEDAESDDPGPSTVSLARPKKKSGKGKKGKGGKKSKAKKKPAEKEASIEEIPLESYRIIEDETGIMTDYLMAVYSLVKQWVELRDYVQTIWHEVAYDGLNSAVGGALSNVAIAMVKQTQSAIFVDFPGHDSYEIVMNTITRGNPEKAQGMFHTTLHQVAPNGKVVQSQSTDVDVREQFMIHAYQHLLDFITDYQSTRSGKPTKKMLADIRDWDPKFDVRRANKEQRLKWRRAYTISWLYDLVNIYSAIVVQRNTMKGQHWVYDRVDWSVNGPWYQHRRLYGVNELASDITTLAMQKPGTDIRKRILPHHVFQIQCIVDSMTVSQGWSLSNLRGHVLSAPAPAFRPRRDVDLFLDRENKRVGHGYLQAVDLLKQLFEKDAEMHGAPNRHTRTSELLEEFKDDFVQWLGESKYAHLLKTIEPSRFSNTNANGLWEYSPFLCGVGLAEALELSYSMSFLIWDRIPEPMCIIHLHSMLVKKGYIATPVGLWATLQEFFPTAFFAGGKVPDSDFGEGFLAVCSETGSRQATFQRRAIRRNVSRTAVDLHGLLNMNANRFFKNKSLLRIYREAEWIPERIPDDEIHMPSALGAYRIVQMKVLTDPVTGKKSLKDTPLTINSRASGMTDEEMIQMTSAQQQTDDDLPLPAEIQASIPEGYTYQKSNPTTLVTGPQLLDFLKRDMVSDISGEGHPLSSLNYTFVTVQMMVLFMRIENKLKELHNPLWARAYEQEPVMMREKRVSLTASVLTDGDEECMQVIADIFQDQRCGWMTHIYWEDLEDLGKTWGGGKKDQDEPPSCTMM</sequence>
<feature type="compositionally biased region" description="Basic residues" evidence="1">
    <location>
        <begin position="182"/>
        <end position="203"/>
    </location>
</feature>
<evidence type="ECO:0000259" key="2">
    <source>
        <dbReference type="Pfam" id="PF20253"/>
    </source>
</evidence>
<evidence type="ECO:0000256" key="1">
    <source>
        <dbReference type="SAM" id="MobiDB-lite"/>
    </source>
</evidence>
<keyword evidence="4" id="KW-1185">Reference proteome</keyword>